<evidence type="ECO:0000313" key="1">
    <source>
        <dbReference type="EMBL" id="KAI4349292.1"/>
    </source>
</evidence>
<accession>A0ACB9PMK6</accession>
<organism evidence="1 2">
    <name type="scientific">Bauhinia variegata</name>
    <name type="common">Purple orchid tree</name>
    <name type="synonym">Phanera variegata</name>
    <dbReference type="NCBI Taxonomy" id="167791"/>
    <lineage>
        <taxon>Eukaryota</taxon>
        <taxon>Viridiplantae</taxon>
        <taxon>Streptophyta</taxon>
        <taxon>Embryophyta</taxon>
        <taxon>Tracheophyta</taxon>
        <taxon>Spermatophyta</taxon>
        <taxon>Magnoliopsida</taxon>
        <taxon>eudicotyledons</taxon>
        <taxon>Gunneridae</taxon>
        <taxon>Pentapetalae</taxon>
        <taxon>rosids</taxon>
        <taxon>fabids</taxon>
        <taxon>Fabales</taxon>
        <taxon>Fabaceae</taxon>
        <taxon>Cercidoideae</taxon>
        <taxon>Cercideae</taxon>
        <taxon>Bauhiniinae</taxon>
        <taxon>Bauhinia</taxon>
    </lineage>
</organism>
<name>A0ACB9PMK6_BAUVA</name>
<sequence>MASSNDDPQSNNAKDDSCDGSFSYFPKTVCLYDWWLIKAENDFQGKQLAVAGLTSREREELRVFISAPIIKRHNVFSLETADGIHLIIRGFINEKRTKENGFPSEISNNFMFGFPPNWSSYAVNFLEGEFTTKDNSGRFLTPNSAPIGTAFSCMGKSSLTFKLFISQEQPSGNHENENPFPEARSQNIQTGPQKTPTSGGPLKHPDEEQKNPTETTENPNGDKLKSPLKSVESLGEISMSSKKLAEVSAYRNLRALPITTKGKYETKRMVVLALPVDSKRKKIKSVSAGSNNLGESLSNQFDDLEEMKHEDGKRNIDGVNDGFQLHHDVKRGKNCNKMSLERGLRTRSMRKSKQHPTVQTRSKTKEGQTKISTDSPQISSFKRSRSGRLLLPSMQFWCNQKPLHDADHKIAETLEGSPLVSPIRGNGTQPREKRR</sequence>
<evidence type="ECO:0000313" key="2">
    <source>
        <dbReference type="Proteomes" id="UP000828941"/>
    </source>
</evidence>
<proteinExistence type="predicted"/>
<dbReference type="Proteomes" id="UP000828941">
    <property type="component" value="Chromosome 4"/>
</dbReference>
<comment type="caution">
    <text evidence="1">The sequence shown here is derived from an EMBL/GenBank/DDBJ whole genome shotgun (WGS) entry which is preliminary data.</text>
</comment>
<keyword evidence="2" id="KW-1185">Reference proteome</keyword>
<protein>
    <submittedName>
        <fullName evidence="1">Uncharacterized protein</fullName>
    </submittedName>
</protein>
<reference evidence="1 2" key="1">
    <citation type="journal article" date="2022" name="DNA Res.">
        <title>Chromosomal-level genome assembly of the orchid tree Bauhinia variegata (Leguminosae; Cercidoideae) supports the allotetraploid origin hypothesis of Bauhinia.</title>
        <authorList>
            <person name="Zhong Y."/>
            <person name="Chen Y."/>
            <person name="Zheng D."/>
            <person name="Pang J."/>
            <person name="Liu Y."/>
            <person name="Luo S."/>
            <person name="Meng S."/>
            <person name="Qian L."/>
            <person name="Wei D."/>
            <person name="Dai S."/>
            <person name="Zhou R."/>
        </authorList>
    </citation>
    <scope>NUCLEOTIDE SEQUENCE [LARGE SCALE GENOMIC DNA]</scope>
    <source>
        <strain evidence="1">BV-YZ2020</strain>
    </source>
</reference>
<dbReference type="EMBL" id="CM039429">
    <property type="protein sequence ID" value="KAI4349292.1"/>
    <property type="molecule type" value="Genomic_DNA"/>
</dbReference>
<gene>
    <name evidence="1" type="ORF">L6164_009899</name>
</gene>